<evidence type="ECO:0000313" key="2">
    <source>
        <dbReference type="EMBL" id="SMQ56321.1"/>
    </source>
</evidence>
<protein>
    <recommendedName>
        <fullName evidence="4">Secreted protein</fullName>
    </recommendedName>
</protein>
<evidence type="ECO:0000313" key="3">
    <source>
        <dbReference type="Proteomes" id="UP000215127"/>
    </source>
</evidence>
<dbReference type="AlphaFoldDB" id="A0A1X7SA95"/>
<name>A0A1X7SA95_ZYMT9</name>
<proteinExistence type="predicted"/>
<reference evidence="2 3" key="1">
    <citation type="submission" date="2016-06" db="EMBL/GenBank/DDBJ databases">
        <authorList>
            <person name="Kjaerup R.B."/>
            <person name="Dalgaard T.S."/>
            <person name="Juul-Madsen H.R."/>
        </authorList>
    </citation>
    <scope>NUCLEOTIDE SEQUENCE [LARGE SCALE GENOMIC DNA]</scope>
</reference>
<organism evidence="2 3">
    <name type="scientific">Zymoseptoria tritici (strain ST99CH_3D7)</name>
    <dbReference type="NCBI Taxonomy" id="1276538"/>
    <lineage>
        <taxon>Eukaryota</taxon>
        <taxon>Fungi</taxon>
        <taxon>Dikarya</taxon>
        <taxon>Ascomycota</taxon>
        <taxon>Pezizomycotina</taxon>
        <taxon>Dothideomycetes</taxon>
        <taxon>Dothideomycetidae</taxon>
        <taxon>Mycosphaerellales</taxon>
        <taxon>Mycosphaerellaceae</taxon>
        <taxon>Zymoseptoria</taxon>
    </lineage>
</organism>
<gene>
    <name evidence="2" type="ORF">ZT3D7_G11476</name>
</gene>
<dbReference type="EMBL" id="LT853704">
    <property type="protein sequence ID" value="SMQ56321.1"/>
    <property type="molecule type" value="Genomic_DNA"/>
</dbReference>
<feature type="signal peptide" evidence="1">
    <location>
        <begin position="1"/>
        <end position="21"/>
    </location>
</feature>
<keyword evidence="3" id="KW-1185">Reference proteome</keyword>
<evidence type="ECO:0000256" key="1">
    <source>
        <dbReference type="SAM" id="SignalP"/>
    </source>
</evidence>
<keyword evidence="1" id="KW-0732">Signal</keyword>
<sequence length="80" mass="8381">MSVLTAIKLACSLLSLHRLELCPSTFHTNIPSLSLKSALSTDTTLASTVERECHVPIGNAVTISAAEPTNTATGFARRAA</sequence>
<dbReference type="Proteomes" id="UP000215127">
    <property type="component" value="Chromosome 13"/>
</dbReference>
<evidence type="ECO:0008006" key="4">
    <source>
        <dbReference type="Google" id="ProtNLM"/>
    </source>
</evidence>
<feature type="chain" id="PRO_5012801514" description="Secreted protein" evidence="1">
    <location>
        <begin position="22"/>
        <end position="80"/>
    </location>
</feature>
<accession>A0A1X7SA95</accession>